<dbReference type="InterPro" id="IPR033954">
    <property type="entry name" value="DiS-bond_Isoase_DsbC/G"/>
</dbReference>
<dbReference type="PANTHER" id="PTHR35272:SF3">
    <property type="entry name" value="THIOL:DISULFIDE INTERCHANGE PROTEIN DSBC"/>
    <property type="match status" value="1"/>
</dbReference>
<dbReference type="AlphaFoldDB" id="A0A565DCI2"/>
<dbReference type="CDD" id="cd03020">
    <property type="entry name" value="DsbA_DsbC_DsbG"/>
    <property type="match status" value="1"/>
</dbReference>
<evidence type="ECO:0000256" key="1">
    <source>
        <dbReference type="ARBA" id="ARBA00004418"/>
    </source>
</evidence>
<feature type="domain" description="Disulphide bond isomerase DsbC/G N-terminal" evidence="8">
    <location>
        <begin position="26"/>
        <end position="76"/>
    </location>
</feature>
<sequence length="231" mass="25305">MRKLSPIILALALSPLVQAEPVSEVSPVGKIDGMVSLPVTGMKAVESNGRIVFMSDSGRFVIDGTLYDAWSKKPLTSLEEIREAGNTLDLSRLGLKMDDLNPLTLGEGKKKVVVFVDPRCPHCHELLKQALLLTKEYTFQILPVPVLGPDSERQVRQLGCARDRKAATDALLSGRIGNLDQDDACNLEPMQRTLVTAQILGIQGVPFIVANDGRISRGRPYDLSAWLEGRY</sequence>
<feature type="chain" id="PRO_5022256028" description="Thiol:disulfide interchange protein" evidence="7">
    <location>
        <begin position="20"/>
        <end position="231"/>
    </location>
</feature>
<keyword evidence="5" id="KW-1015">Disulfide bond</keyword>
<dbReference type="Pfam" id="PF10411">
    <property type="entry name" value="DsbC_N"/>
    <property type="match status" value="1"/>
</dbReference>
<keyword evidence="4 7" id="KW-0574">Periplasm</keyword>
<dbReference type="SUPFAM" id="SSF52833">
    <property type="entry name" value="Thioredoxin-like"/>
    <property type="match status" value="1"/>
</dbReference>
<comment type="subcellular location">
    <subcellularLocation>
        <location evidence="1 7">Periplasm</location>
    </subcellularLocation>
</comment>
<organism evidence="10">
    <name type="scientific">Shewanella putrefaciens</name>
    <name type="common">Pseudomonas putrefaciens</name>
    <dbReference type="NCBI Taxonomy" id="24"/>
    <lineage>
        <taxon>Bacteria</taxon>
        <taxon>Pseudomonadati</taxon>
        <taxon>Pseudomonadota</taxon>
        <taxon>Gammaproteobacteria</taxon>
        <taxon>Alteromonadales</taxon>
        <taxon>Shewanellaceae</taxon>
        <taxon>Shewanella</taxon>
    </lineage>
</organism>
<dbReference type="EMBL" id="MH974755">
    <property type="protein sequence ID" value="QBQ85760.1"/>
    <property type="molecule type" value="Genomic_DNA"/>
</dbReference>
<evidence type="ECO:0000256" key="7">
    <source>
        <dbReference type="RuleBase" id="RU364038"/>
    </source>
</evidence>
<dbReference type="GO" id="GO:0042597">
    <property type="term" value="C:periplasmic space"/>
    <property type="evidence" value="ECO:0007669"/>
    <property type="project" value="UniProtKB-SubCell"/>
</dbReference>
<evidence type="ECO:0000313" key="10">
    <source>
        <dbReference type="EMBL" id="QBQ85760.1"/>
    </source>
</evidence>
<dbReference type="InterPro" id="IPR012336">
    <property type="entry name" value="Thioredoxin-like_fold"/>
</dbReference>
<comment type="similarity">
    <text evidence="2 7">Belongs to the thioredoxin family. DsbC subfamily.</text>
</comment>
<evidence type="ECO:0000256" key="6">
    <source>
        <dbReference type="ARBA" id="ARBA00023284"/>
    </source>
</evidence>
<feature type="signal peptide" evidence="7">
    <location>
        <begin position="1"/>
        <end position="19"/>
    </location>
</feature>
<evidence type="ECO:0000259" key="9">
    <source>
        <dbReference type="Pfam" id="PF13098"/>
    </source>
</evidence>
<name>A0A565DCI2_SHEPU</name>
<accession>A0A565DCI2</accession>
<feature type="domain" description="Thioredoxin-like fold" evidence="9">
    <location>
        <begin position="106"/>
        <end position="214"/>
    </location>
</feature>
<evidence type="ECO:0000256" key="2">
    <source>
        <dbReference type="ARBA" id="ARBA00009813"/>
    </source>
</evidence>
<proteinExistence type="inferred from homology"/>
<protein>
    <recommendedName>
        <fullName evidence="7">Thiol:disulfide interchange protein</fullName>
    </recommendedName>
</protein>
<dbReference type="SUPFAM" id="SSF54423">
    <property type="entry name" value="DsbC/DsbG N-terminal domain-like"/>
    <property type="match status" value="1"/>
</dbReference>
<dbReference type="InterPro" id="IPR051470">
    <property type="entry name" value="Thiol:disulfide_interchange"/>
</dbReference>
<dbReference type="Pfam" id="PF13098">
    <property type="entry name" value="Thioredoxin_2"/>
    <property type="match status" value="1"/>
</dbReference>
<dbReference type="InterPro" id="IPR036249">
    <property type="entry name" value="Thioredoxin-like_sf"/>
</dbReference>
<reference evidence="10" key="1">
    <citation type="submission" date="2018-09" db="EMBL/GenBank/DDBJ databases">
        <authorList>
            <person name="Ryan M.P."/>
            <person name="Slattery S.M."/>
            <person name="Pembroke T."/>
        </authorList>
    </citation>
    <scope>NUCLEOTIDE SEQUENCE</scope>
    <source>
        <strain evidence="10">PMERPH</strain>
    </source>
</reference>
<dbReference type="Gene3D" id="3.40.30.10">
    <property type="entry name" value="Glutaredoxin"/>
    <property type="match status" value="1"/>
</dbReference>
<keyword evidence="3 7" id="KW-0732">Signal</keyword>
<reference evidence="10" key="2">
    <citation type="journal article" date="2019" name="Genes (Basel)">
        <title>A Novel Arsenate-Resistant Determinant Associated with ICEpMERPH, a Member of the SXT/R391 Group of Mobile Genetic Elements.</title>
        <authorList>
            <person name="Ryan"/>
            <person name="Slattery Pembroke."/>
        </authorList>
    </citation>
    <scope>NUCLEOTIDE SEQUENCE</scope>
    <source>
        <strain evidence="10">PMERPH</strain>
    </source>
</reference>
<dbReference type="InterPro" id="IPR018950">
    <property type="entry name" value="DiS-bond_isomerase_DsbC/G_N"/>
</dbReference>
<dbReference type="Gene3D" id="3.10.450.70">
    <property type="entry name" value="Disulphide bond isomerase, DsbC/G, N-terminal"/>
    <property type="match status" value="1"/>
</dbReference>
<comment type="function">
    <text evidence="7">Required for disulfide bond formation in some periplasmic proteins. Acts by transferring its disulfide bond to other proteins and is reduced in the process.</text>
</comment>
<dbReference type="PANTHER" id="PTHR35272">
    <property type="entry name" value="THIOL:DISULFIDE INTERCHANGE PROTEIN DSBC-RELATED"/>
    <property type="match status" value="1"/>
</dbReference>
<evidence type="ECO:0000256" key="5">
    <source>
        <dbReference type="ARBA" id="ARBA00023157"/>
    </source>
</evidence>
<evidence type="ECO:0000259" key="8">
    <source>
        <dbReference type="Pfam" id="PF10411"/>
    </source>
</evidence>
<evidence type="ECO:0000256" key="4">
    <source>
        <dbReference type="ARBA" id="ARBA00022764"/>
    </source>
</evidence>
<dbReference type="InterPro" id="IPR009094">
    <property type="entry name" value="DiS-bond_isomerase_DsbC/G_N_sf"/>
</dbReference>
<evidence type="ECO:0000256" key="3">
    <source>
        <dbReference type="ARBA" id="ARBA00022729"/>
    </source>
</evidence>
<keyword evidence="6 7" id="KW-0676">Redox-active center</keyword>